<sequence>MRHKDMHVKSEDNLVMTPLETELVSYKHCCPTCPTSFLPSQRGLAAAEPGEEPTRPAGAFHAKVVGAAQLGCCYQMKALDGLGETLYPSLDFQLYQDDQVCSADTSQPLADSVGAHDLPWSERMCPLPLAPAKSPLLACPESPDLCLCALQKTPLGRAPQDLGEDTSNMRHQPPSLYKASTDSEKLTIKDSLNREEMGNEPERGTYPSLPPRTSSFPDAGLDRKSLSPLTFWPWLPPTLISKEPPVHIYPIFPGYPLLPLPYLFTYGALPSAQHPYLFMLPPHSTYPTVAGPSLLITASGSGSRIPQEKTLLLHSGAFQSAGHTLHSQVGSRSSRDARTPGQAGVAAPTRRAVPGSRAGVIALPYPLKKENGKILYECNVCGKNFGQLSNLKVHLRVHSGERPFQCALCQKRFTQLAHLQKHQLVHTGERPHQCQVCQKRFSSSSNLKTHLRLHSSARPSQCRLCPSHLTPNVYPKLHHRLRAPQLRGLAHTHLPLASLTCLAQWHQGALDLVEEKKMGWTVDKVSSESKGKQGQPA</sequence>
<evidence type="ECO:0000256" key="4">
    <source>
        <dbReference type="ARBA" id="ARBA00022723"/>
    </source>
</evidence>
<feature type="domain" description="C2H2-type" evidence="19">
    <location>
        <begin position="432"/>
        <end position="459"/>
    </location>
</feature>
<dbReference type="InterPro" id="IPR013087">
    <property type="entry name" value="Znf_C2H2_type"/>
</dbReference>
<dbReference type="GO" id="GO:0005634">
    <property type="term" value="C:nucleus"/>
    <property type="evidence" value="ECO:0007669"/>
    <property type="project" value="UniProtKB-SubCell"/>
</dbReference>
<comment type="subcellular location">
    <subcellularLocation>
        <location evidence="1">Nucleus</location>
    </subcellularLocation>
</comment>
<evidence type="ECO:0000256" key="1">
    <source>
        <dbReference type="ARBA" id="ARBA00004123"/>
    </source>
</evidence>
<dbReference type="GO" id="GO:0005737">
    <property type="term" value="C:cytoplasm"/>
    <property type="evidence" value="ECO:0007669"/>
    <property type="project" value="TreeGrafter"/>
</dbReference>
<evidence type="ECO:0000259" key="19">
    <source>
        <dbReference type="PROSITE" id="PS50157"/>
    </source>
</evidence>
<keyword evidence="20" id="KW-1185">Reference proteome</keyword>
<evidence type="ECO:0000256" key="12">
    <source>
        <dbReference type="ARBA" id="ARBA00023163"/>
    </source>
</evidence>
<dbReference type="Gene3D" id="3.30.160.60">
    <property type="entry name" value="Classic Zinc Finger"/>
    <property type="match status" value="3"/>
</dbReference>
<dbReference type="FunFam" id="3.30.160.60:FF:000132">
    <property type="entry name" value="PR domain zinc finger protein 1"/>
    <property type="match status" value="1"/>
</dbReference>
<keyword evidence="7" id="KW-0862">Zinc</keyword>
<dbReference type="GO" id="GO:0002250">
    <property type="term" value="P:adaptive immune response"/>
    <property type="evidence" value="ECO:0007669"/>
    <property type="project" value="UniProtKB-KW"/>
</dbReference>
<dbReference type="GO" id="GO:0000978">
    <property type="term" value="F:RNA polymerase II cis-regulatory region sequence-specific DNA binding"/>
    <property type="evidence" value="ECO:0007669"/>
    <property type="project" value="TreeGrafter"/>
</dbReference>
<dbReference type="KEGG" id="mcal:110293564"/>
<evidence type="ECO:0000256" key="10">
    <source>
        <dbReference type="ARBA" id="ARBA00023125"/>
    </source>
</evidence>
<evidence type="ECO:0000256" key="14">
    <source>
        <dbReference type="ARBA" id="ARBA00074461"/>
    </source>
</evidence>
<dbReference type="InterPro" id="IPR036236">
    <property type="entry name" value="Znf_C2H2_sf"/>
</dbReference>
<evidence type="ECO:0000256" key="6">
    <source>
        <dbReference type="ARBA" id="ARBA00022771"/>
    </source>
</evidence>
<proteinExistence type="inferred from homology"/>
<evidence type="ECO:0000256" key="17">
    <source>
        <dbReference type="PROSITE-ProRule" id="PRU00042"/>
    </source>
</evidence>
<dbReference type="GO" id="GO:0032823">
    <property type="term" value="P:regulation of natural killer cell differentiation"/>
    <property type="evidence" value="ECO:0007669"/>
    <property type="project" value="UniProtKB-ARBA"/>
</dbReference>
<feature type="domain" description="C2H2-type" evidence="19">
    <location>
        <begin position="404"/>
        <end position="431"/>
    </location>
</feature>
<dbReference type="GO" id="GO:0003700">
    <property type="term" value="F:DNA-binding transcription factor activity"/>
    <property type="evidence" value="ECO:0007669"/>
    <property type="project" value="TreeGrafter"/>
</dbReference>
<reference evidence="21" key="1">
    <citation type="submission" date="2025-08" db="UniProtKB">
        <authorList>
            <consortium name="RefSeq"/>
        </authorList>
    </citation>
    <scope>IDENTIFICATION</scope>
</reference>
<evidence type="ECO:0000313" key="21">
    <source>
        <dbReference type="RefSeq" id="XP_021017097.2"/>
    </source>
</evidence>
<keyword evidence="8" id="KW-0391">Immunity</keyword>
<dbReference type="GO" id="GO:0045165">
    <property type="term" value="P:cell fate commitment"/>
    <property type="evidence" value="ECO:0007669"/>
    <property type="project" value="TreeGrafter"/>
</dbReference>
<dbReference type="FunFam" id="3.30.160.60:FF:000262">
    <property type="entry name" value="PR domain zinc finger protein 1"/>
    <property type="match status" value="1"/>
</dbReference>
<evidence type="ECO:0000256" key="3">
    <source>
        <dbReference type="ARBA" id="ARBA00022588"/>
    </source>
</evidence>
<name>A0A6P5PN83_MUSCR</name>
<dbReference type="GO" id="GO:0006357">
    <property type="term" value="P:regulation of transcription by RNA polymerase II"/>
    <property type="evidence" value="ECO:0007669"/>
    <property type="project" value="TreeGrafter"/>
</dbReference>
<keyword evidence="10" id="KW-0238">DNA-binding</keyword>
<feature type="region of interest" description="Disordered" evidence="18">
    <location>
        <begin position="324"/>
        <end position="350"/>
    </location>
</feature>
<dbReference type="GO" id="GO:0045087">
    <property type="term" value="P:innate immune response"/>
    <property type="evidence" value="ECO:0007669"/>
    <property type="project" value="UniProtKB-KW"/>
</dbReference>
<dbReference type="Pfam" id="PF00096">
    <property type="entry name" value="zf-C2H2"/>
    <property type="match status" value="3"/>
</dbReference>
<dbReference type="PANTHER" id="PTHR16515">
    <property type="entry name" value="PR DOMAIN ZINC FINGER PROTEIN"/>
    <property type="match status" value="1"/>
</dbReference>
<dbReference type="AlphaFoldDB" id="A0A6P5PN83"/>
<dbReference type="InterPro" id="IPR050331">
    <property type="entry name" value="Zinc_finger"/>
</dbReference>
<evidence type="ECO:0000256" key="5">
    <source>
        <dbReference type="ARBA" id="ARBA00022737"/>
    </source>
</evidence>
<dbReference type="PROSITE" id="PS50157">
    <property type="entry name" value="ZINC_FINGER_C2H2_2"/>
    <property type="match status" value="3"/>
</dbReference>
<feature type="region of interest" description="Disordered" evidence="18">
    <location>
        <begin position="158"/>
        <end position="219"/>
    </location>
</feature>
<dbReference type="GO" id="GO:1990841">
    <property type="term" value="F:promoter-specific chromatin binding"/>
    <property type="evidence" value="ECO:0007669"/>
    <property type="project" value="UniProtKB-ARBA"/>
</dbReference>
<keyword evidence="11" id="KW-1064">Adaptive immunity</keyword>
<dbReference type="PROSITE" id="PS00028">
    <property type="entry name" value="ZINC_FINGER_C2H2_1"/>
    <property type="match status" value="3"/>
</dbReference>
<evidence type="ECO:0000256" key="13">
    <source>
        <dbReference type="ARBA" id="ARBA00023242"/>
    </source>
</evidence>
<keyword evidence="9" id="KW-0805">Transcription regulation</keyword>
<feature type="compositionally biased region" description="Basic and acidic residues" evidence="18">
    <location>
        <begin position="181"/>
        <end position="203"/>
    </location>
</feature>
<protein>
    <recommendedName>
        <fullName evidence="14">Tissue-resident T-cell transcription regulator protein ZNF683</fullName>
    </recommendedName>
    <alternativeName>
        <fullName evidence="15">Homolog of Blimp-1 in T-cell</fullName>
    </alternativeName>
    <alternativeName>
        <fullName evidence="16">Zinc finger protein 683</fullName>
    </alternativeName>
</protein>
<keyword evidence="13" id="KW-0539">Nucleus</keyword>
<dbReference type="GO" id="GO:0008270">
    <property type="term" value="F:zinc ion binding"/>
    <property type="evidence" value="ECO:0007669"/>
    <property type="project" value="UniProtKB-KW"/>
</dbReference>
<keyword evidence="4" id="KW-0479">Metal-binding</keyword>
<dbReference type="GeneID" id="110293564"/>
<dbReference type="SMART" id="SM00355">
    <property type="entry name" value="ZnF_C2H2"/>
    <property type="match status" value="3"/>
</dbReference>
<evidence type="ECO:0000313" key="20">
    <source>
        <dbReference type="Proteomes" id="UP000515126"/>
    </source>
</evidence>
<dbReference type="CTD" id="257101"/>
<dbReference type="GO" id="GO:0033082">
    <property type="term" value="P:regulation of extrathymic T cell differentiation"/>
    <property type="evidence" value="ECO:0007669"/>
    <property type="project" value="UniProtKB-ARBA"/>
</dbReference>
<evidence type="ECO:0000256" key="11">
    <source>
        <dbReference type="ARBA" id="ARBA00023130"/>
    </source>
</evidence>
<evidence type="ECO:0000256" key="15">
    <source>
        <dbReference type="ARBA" id="ARBA00075301"/>
    </source>
</evidence>
<keyword evidence="12" id="KW-0804">Transcription</keyword>
<keyword evidence="6 17" id="KW-0863">Zinc-finger</keyword>
<keyword evidence="5" id="KW-0677">Repeat</keyword>
<dbReference type="PANTHER" id="PTHR16515:SF53">
    <property type="entry name" value="ZINC FINGER PROTEIN 683"/>
    <property type="match status" value="1"/>
</dbReference>
<dbReference type="FunFam" id="3.30.160.60:FF:001272">
    <property type="entry name" value="Zinc finger protein 683"/>
    <property type="match status" value="1"/>
</dbReference>
<gene>
    <name evidence="21" type="primary">Znf683</name>
</gene>
<dbReference type="Proteomes" id="UP000515126">
    <property type="component" value="Chromosome 4"/>
</dbReference>
<evidence type="ECO:0000256" key="9">
    <source>
        <dbReference type="ARBA" id="ARBA00023015"/>
    </source>
</evidence>
<keyword evidence="3" id="KW-0399">Innate immunity</keyword>
<dbReference type="RefSeq" id="XP_021017097.2">
    <property type="nucleotide sequence ID" value="XM_021161438.2"/>
</dbReference>
<dbReference type="SUPFAM" id="SSF57667">
    <property type="entry name" value="beta-beta-alpha zinc fingers"/>
    <property type="match status" value="2"/>
</dbReference>
<evidence type="ECO:0000256" key="18">
    <source>
        <dbReference type="SAM" id="MobiDB-lite"/>
    </source>
</evidence>
<feature type="domain" description="C2H2-type" evidence="19">
    <location>
        <begin position="376"/>
        <end position="403"/>
    </location>
</feature>
<evidence type="ECO:0000256" key="16">
    <source>
        <dbReference type="ARBA" id="ARBA00078155"/>
    </source>
</evidence>
<evidence type="ECO:0000256" key="8">
    <source>
        <dbReference type="ARBA" id="ARBA00022859"/>
    </source>
</evidence>
<dbReference type="GO" id="GO:0051136">
    <property type="term" value="P:regulation of NK T cell differentiation"/>
    <property type="evidence" value="ECO:0007669"/>
    <property type="project" value="UniProtKB-ARBA"/>
</dbReference>
<organism evidence="20 21">
    <name type="scientific">Mus caroli</name>
    <name type="common">Ryukyu mouse</name>
    <name type="synonym">Ricefield mouse</name>
    <dbReference type="NCBI Taxonomy" id="10089"/>
    <lineage>
        <taxon>Eukaryota</taxon>
        <taxon>Metazoa</taxon>
        <taxon>Chordata</taxon>
        <taxon>Craniata</taxon>
        <taxon>Vertebrata</taxon>
        <taxon>Euteleostomi</taxon>
        <taxon>Mammalia</taxon>
        <taxon>Eutheria</taxon>
        <taxon>Euarchontoglires</taxon>
        <taxon>Glires</taxon>
        <taxon>Rodentia</taxon>
        <taxon>Myomorpha</taxon>
        <taxon>Muroidea</taxon>
        <taxon>Muridae</taxon>
        <taxon>Murinae</taxon>
        <taxon>Mus</taxon>
        <taxon>Mus</taxon>
    </lineage>
</organism>
<comment type="similarity">
    <text evidence="2">Belongs to the krueppel C2H2-type zinc-finger protein family.</text>
</comment>
<evidence type="ECO:0000256" key="2">
    <source>
        <dbReference type="ARBA" id="ARBA00006991"/>
    </source>
</evidence>
<evidence type="ECO:0000256" key="7">
    <source>
        <dbReference type="ARBA" id="ARBA00022833"/>
    </source>
</evidence>
<accession>A0A6P5PN83</accession>